<dbReference type="PROSITE" id="PS50297">
    <property type="entry name" value="ANK_REP_REGION"/>
    <property type="match status" value="1"/>
</dbReference>
<dbReference type="PROSITE" id="PS51194">
    <property type="entry name" value="HELICASE_CTER"/>
    <property type="match status" value="1"/>
</dbReference>
<dbReference type="InterPro" id="IPR048333">
    <property type="entry name" value="HA2_WH"/>
</dbReference>
<accession>A0AA84ZQZ1</accession>
<dbReference type="PANTHER" id="PTHR18934">
    <property type="entry name" value="ATP-DEPENDENT RNA HELICASE"/>
    <property type="match status" value="1"/>
</dbReference>
<dbReference type="PROSITE" id="PS50088">
    <property type="entry name" value="ANK_REPEAT"/>
    <property type="match status" value="1"/>
</dbReference>
<evidence type="ECO:0000256" key="3">
    <source>
        <dbReference type="ARBA" id="ARBA00022806"/>
    </source>
</evidence>
<evidence type="ECO:0000256" key="6">
    <source>
        <dbReference type="SAM" id="MobiDB-lite"/>
    </source>
</evidence>
<dbReference type="SMART" id="SM00490">
    <property type="entry name" value="HELICc"/>
    <property type="match status" value="1"/>
</dbReference>
<evidence type="ECO:0000256" key="2">
    <source>
        <dbReference type="ARBA" id="ARBA00022801"/>
    </source>
</evidence>
<dbReference type="SUPFAM" id="SSF52540">
    <property type="entry name" value="P-loop containing nucleoside triphosphate hydrolases"/>
    <property type="match status" value="2"/>
</dbReference>
<proteinExistence type="predicted"/>
<name>A0AA84ZQZ1_9TREM</name>
<evidence type="ECO:0000256" key="5">
    <source>
        <dbReference type="PROSITE-ProRule" id="PRU00023"/>
    </source>
</evidence>
<feature type="domain" description="Helicase C-terminal" evidence="7">
    <location>
        <begin position="870"/>
        <end position="1056"/>
    </location>
</feature>
<evidence type="ECO:0000256" key="1">
    <source>
        <dbReference type="ARBA" id="ARBA00022741"/>
    </source>
</evidence>
<dbReference type="Pfam" id="PF21010">
    <property type="entry name" value="HA2_C"/>
    <property type="match status" value="1"/>
</dbReference>
<dbReference type="SUPFAM" id="SSF48403">
    <property type="entry name" value="Ankyrin repeat"/>
    <property type="match status" value="1"/>
</dbReference>
<dbReference type="SMART" id="SM00248">
    <property type="entry name" value="ANK"/>
    <property type="match status" value="2"/>
</dbReference>
<feature type="repeat" description="ANK" evidence="5">
    <location>
        <begin position="690"/>
        <end position="716"/>
    </location>
</feature>
<organism evidence="8 9">
    <name type="scientific">Schistosoma margrebowiei</name>
    <dbReference type="NCBI Taxonomy" id="48269"/>
    <lineage>
        <taxon>Eukaryota</taxon>
        <taxon>Metazoa</taxon>
        <taxon>Spiralia</taxon>
        <taxon>Lophotrochozoa</taxon>
        <taxon>Platyhelminthes</taxon>
        <taxon>Trematoda</taxon>
        <taxon>Digenea</taxon>
        <taxon>Strigeidida</taxon>
        <taxon>Schistosomatoidea</taxon>
        <taxon>Schistosomatidae</taxon>
        <taxon>Schistosoma</taxon>
    </lineage>
</organism>
<sequence>MVNEISFTTMEQSKENSKHHSNSEKNLQYDIENMILSIGNNKRFGELSKEFGHEIIVAMANLLMSKWVSLNPQTPSAPKNDTGTLNDSEKCSPIFSAFTLSETKFSLTWDSKSLIIQLLKNNPVTPNEKLELYPPVDGISRVDIEIRKERYRGTTGRLMGTVPQIPPPSSIQKNLHWTKEKYTSEENVIEYCREQIINCINSNPITIISGPPGIGKTTYLPQILVDECHMQSHRCRIICSQPYRLYAHINADRLAQIRGEITGQTVGYQIRLESKVSPKTLLTFCTHGVLLRTICADSRIMAGTTHIIVDEIEDNEIPENLHLTKLQNTEAKLMSADSNGETHNPDVGYGILLAIIPSLLTKYQHLKVILIVNSRIYTHEFCHKNILSEIRNPMNLINSPTSVPITYCEIQNTTAQHKYEISSINFKGQAQQKFNLINNGFDKLSSVSSHSIENNPSPDFTAKDRPPIAKIQNNISPENVVYKPLQGFSKYYNGAPIISIPYRAKQVTVYHLEDILEWTDYSTSRMNEALACLDQDNVRCRNMYFWLTTKEFDKYISCEYHINTTDDANTVSMVEDKTFNRSVSNAVSKKPPVLPEVHAVSYLKYDQILNQTDDCAEVYSTDFANKHANNLLWSIWLHTVLDRNRNELNKHHMKKSNEMEFSEEKNSCLTNLLQCILAGRISVDYEHSNSGLTPIMVCSAGGLLEAVKCLLNHGADPFLRVAIPYELLIELARKQCEDFKLFGPKNRKISIKDENYTTVGVTAYDLACIFDNNEVANFLKTYMINSSLRYEPENWEAILLRFGSWFQSPIGRSQFDNCTFNDHQPFATDLGSFEETKVLTNPLNFRYKLLSSYQLARNNMEPETVVDYDLLTALIVKIDNSLPRGVILIFLPSYEEIITLRGRLLDPDTSPWKSSEKPLIFILHPRMLVADLKIIYAQSSRSRRKLILSSSIAETSMTFDDVVYIIDCGLNCVEEFLDWTQTTSLRNQWILKSNAIQRTSRVGRNINGVCFRLYSSLRYSFLSEQKHGSLSGHVVEEMCIQARLLASSNISLQTVLSALPKPPSLKSSEKAIETLKEMDVLDTFEELTELGYHICDMPISPRYAKMVLFSVVLKCLDPILTIACILSYTEPFTLPRNAAERRDLMNVRRSLSSNSYSDHMVLLRAFQFWQKSRSEGWEKAFCQKHFISTATFEIINAIRTQLLGQLRASGFVKTKGSGDIRDLNSNSENWAVVKAAIVAGMYGNLVQVDRKNSCLKIVNGNSLPVVLDPQSVIATNSNGEEMNVNNLPCDWLVFNEAITLTDSKLHTSPESSNADHMALKKLKIIRCVSIVSPITVALMGGSIRVCPQIEKETHSIANDLNLKTSFKELQRQECKTSVHKQEVCSCISNNNEDNTDKTCVNPKDRLENDLNSNCVSVINMIATSLLENNGQSPYIQQNIHKTLLTIMQQKSIKQNPYSTLSDSDTTRSSSFKSSKLDDSALKMLKHFNFMHISDCFDNVKSMSSQKQTKLSHPSVEQPNIESSSSTVDQKNNIVSFHLDPNKFLRFTVNSNEALMVTELRQKWHALFLRRLKNPGKQRSQQDEAVLKCLVNVLTNEEKALGLRQPFGVGARPRPMTVELYNRVDDDPKDMKVINEQPVSNRYGSIVFTTAENDSTIPIFLSNTSLVKQNNFIYNYSSITNPKLTQVLSTNDFNKPREQYSFQAYKGYSNTSVCNPIKQINSSSKEIWKYRLPSNTTDNIDSMSVYQPCKVNISLSEGKDSSTISDITKDFSETHISIQNFKCDSLPNLKRLDVMENKKQQSSEYEILRSKIRHHSTTSEGKNSPGTLYGPNALNTVTNHFEVTYPTANHNNITIKNDIVFRDINDIICALLNDDTNKNYN</sequence>
<dbReference type="SMART" id="SM00847">
    <property type="entry name" value="HA2"/>
    <property type="match status" value="1"/>
</dbReference>
<dbReference type="Gene3D" id="1.25.40.20">
    <property type="entry name" value="Ankyrin repeat-containing domain"/>
    <property type="match status" value="1"/>
</dbReference>
<dbReference type="Pfam" id="PF26026">
    <property type="entry name" value="RNA_hel_CTD"/>
    <property type="match status" value="1"/>
</dbReference>
<dbReference type="GO" id="GO:0004386">
    <property type="term" value="F:helicase activity"/>
    <property type="evidence" value="ECO:0007669"/>
    <property type="project" value="TreeGrafter"/>
</dbReference>
<dbReference type="InterPro" id="IPR027417">
    <property type="entry name" value="P-loop_NTPase"/>
</dbReference>
<dbReference type="WBParaSite" id="SMRG1_41010.1">
    <property type="protein sequence ID" value="SMRG1_41010.1"/>
    <property type="gene ID" value="SMRG1_41010"/>
</dbReference>
<dbReference type="InterPro" id="IPR002110">
    <property type="entry name" value="Ankyrin_rpt"/>
</dbReference>
<dbReference type="PANTHER" id="PTHR18934:SF213">
    <property type="entry name" value="3'-5' RNA HELICASE YTHDC2"/>
    <property type="match status" value="1"/>
</dbReference>
<keyword evidence="3" id="KW-0347">Helicase</keyword>
<dbReference type="GO" id="GO:0005524">
    <property type="term" value="F:ATP binding"/>
    <property type="evidence" value="ECO:0007669"/>
    <property type="project" value="UniProtKB-KW"/>
</dbReference>
<dbReference type="InterPro" id="IPR011709">
    <property type="entry name" value="DEAD-box_helicase_OB_fold"/>
</dbReference>
<dbReference type="Pfam" id="PF04408">
    <property type="entry name" value="WHD_HA2"/>
    <property type="match status" value="1"/>
</dbReference>
<dbReference type="Gene3D" id="3.40.50.300">
    <property type="entry name" value="P-loop containing nucleotide triphosphate hydrolases"/>
    <property type="match status" value="2"/>
</dbReference>
<dbReference type="InterPro" id="IPR007502">
    <property type="entry name" value="Helicase-assoc_dom"/>
</dbReference>
<feature type="compositionally biased region" description="Basic and acidic residues" evidence="6">
    <location>
        <begin position="12"/>
        <end position="23"/>
    </location>
</feature>
<dbReference type="InterPro" id="IPR036770">
    <property type="entry name" value="Ankyrin_rpt-contain_sf"/>
</dbReference>
<dbReference type="GO" id="GO:0003723">
    <property type="term" value="F:RNA binding"/>
    <property type="evidence" value="ECO:0007669"/>
    <property type="project" value="TreeGrafter"/>
</dbReference>
<keyword evidence="2" id="KW-0378">Hydrolase</keyword>
<evidence type="ECO:0000313" key="9">
    <source>
        <dbReference type="WBParaSite" id="SMRG1_41010.1"/>
    </source>
</evidence>
<feature type="region of interest" description="Disordered" evidence="6">
    <location>
        <begin position="1"/>
        <end position="24"/>
    </location>
</feature>
<dbReference type="InterPro" id="IPR001650">
    <property type="entry name" value="Helicase_C-like"/>
</dbReference>
<evidence type="ECO:0000313" key="8">
    <source>
        <dbReference type="Proteomes" id="UP000050790"/>
    </source>
</evidence>
<dbReference type="Pfam" id="PF07717">
    <property type="entry name" value="OB_NTP_bind"/>
    <property type="match status" value="1"/>
</dbReference>
<dbReference type="Gene3D" id="1.20.120.1080">
    <property type="match status" value="1"/>
</dbReference>
<feature type="compositionally biased region" description="Polar residues" evidence="6">
    <location>
        <begin position="1"/>
        <end position="11"/>
    </location>
</feature>
<evidence type="ECO:0000259" key="7">
    <source>
        <dbReference type="PROSITE" id="PS51194"/>
    </source>
</evidence>
<keyword evidence="1" id="KW-0547">Nucleotide-binding</keyword>
<reference evidence="9" key="1">
    <citation type="submission" date="2023-11" db="UniProtKB">
        <authorList>
            <consortium name="WormBaseParasite"/>
        </authorList>
    </citation>
    <scope>IDENTIFICATION</scope>
</reference>
<evidence type="ECO:0000256" key="4">
    <source>
        <dbReference type="ARBA" id="ARBA00022840"/>
    </source>
</evidence>
<keyword evidence="5" id="KW-0040">ANK repeat</keyword>
<protein>
    <recommendedName>
        <fullName evidence="7">Helicase C-terminal domain-containing protein</fullName>
    </recommendedName>
</protein>
<dbReference type="InterPro" id="IPR059023">
    <property type="entry name" value="RNA_hel_CTD"/>
</dbReference>
<keyword evidence="4" id="KW-0067">ATP-binding</keyword>
<dbReference type="CDD" id="cd18791">
    <property type="entry name" value="SF2_C_RHA"/>
    <property type="match status" value="1"/>
</dbReference>
<dbReference type="Proteomes" id="UP000050790">
    <property type="component" value="Unassembled WGS sequence"/>
</dbReference>